<accession>A0ABD3SCX1</accession>
<evidence type="ECO:0000313" key="2">
    <source>
        <dbReference type="Proteomes" id="UP001530377"/>
    </source>
</evidence>
<reference evidence="1 2" key="1">
    <citation type="submission" date="2024-10" db="EMBL/GenBank/DDBJ databases">
        <title>Updated reference genomes for cyclostephanoid diatoms.</title>
        <authorList>
            <person name="Roberts W.R."/>
            <person name="Alverson A.J."/>
        </authorList>
    </citation>
    <scope>NUCLEOTIDE SEQUENCE [LARGE SCALE GENOMIC DNA]</scope>
    <source>
        <strain evidence="1 2">AJA228-03</strain>
    </source>
</reference>
<dbReference type="AlphaFoldDB" id="A0ABD3SCX1"/>
<protein>
    <submittedName>
        <fullName evidence="1">Uncharacterized protein</fullName>
    </submittedName>
</protein>
<proteinExistence type="predicted"/>
<organism evidence="1 2">
    <name type="scientific">Cyclostephanos tholiformis</name>
    <dbReference type="NCBI Taxonomy" id="382380"/>
    <lineage>
        <taxon>Eukaryota</taxon>
        <taxon>Sar</taxon>
        <taxon>Stramenopiles</taxon>
        <taxon>Ochrophyta</taxon>
        <taxon>Bacillariophyta</taxon>
        <taxon>Coscinodiscophyceae</taxon>
        <taxon>Thalassiosirophycidae</taxon>
        <taxon>Stephanodiscales</taxon>
        <taxon>Stephanodiscaceae</taxon>
        <taxon>Cyclostephanos</taxon>
    </lineage>
</organism>
<dbReference type="Proteomes" id="UP001530377">
    <property type="component" value="Unassembled WGS sequence"/>
</dbReference>
<comment type="caution">
    <text evidence="1">The sequence shown here is derived from an EMBL/GenBank/DDBJ whole genome shotgun (WGS) entry which is preliminary data.</text>
</comment>
<gene>
    <name evidence="1" type="ORF">ACHAXA_002630</name>
</gene>
<sequence length="358" mass="40059">MNGLLDGIDVGSIDYGSLPEVPSFYPIERTSAVVDCSDPNEIATRIIRCMQKLSIIAPFNSEDASFYAEAVDHTKFYVRLYKSNFQRILVEFQRIGDGNSFNFVMYARAILAGLRSTRGECVDAWVTRSSFSYIPANMIPCHANKSHRHDDVCAEYMMPIEDMLKSYRSDAAALGIKSLLLLTDQDRSQVSFNVAEVVLHGRGHPAIKNFIHTCIHSPHTTLFDEKKDFDSRQNDTMCRNALAILGNSLRSASDAKCPLLASLVQSDEWMEKSGLVDALLYEISHSQDRCHEAYYAARCLNALLDSSLEMKRALVERGLTGVMQESRAVGRRSHSLLAQESDAALARMVDVSLQEEKQ</sequence>
<name>A0ABD3SCX1_9STRA</name>
<evidence type="ECO:0000313" key="1">
    <source>
        <dbReference type="EMBL" id="KAL3822315.1"/>
    </source>
</evidence>
<keyword evidence="2" id="KW-1185">Reference proteome</keyword>
<dbReference type="EMBL" id="JALLPB020000069">
    <property type="protein sequence ID" value="KAL3822315.1"/>
    <property type="molecule type" value="Genomic_DNA"/>
</dbReference>